<evidence type="ECO:0000313" key="7">
    <source>
        <dbReference type="EMBL" id="MDU9005685.1"/>
    </source>
</evidence>
<feature type="transmembrane region" description="Helical" evidence="5">
    <location>
        <begin position="143"/>
        <end position="161"/>
    </location>
</feature>
<evidence type="ECO:0000259" key="6">
    <source>
        <dbReference type="Pfam" id="PF00892"/>
    </source>
</evidence>
<feature type="transmembrane region" description="Helical" evidence="5">
    <location>
        <begin position="231"/>
        <end position="251"/>
    </location>
</feature>
<dbReference type="SUPFAM" id="SSF103481">
    <property type="entry name" value="Multidrug resistance efflux transporter EmrE"/>
    <property type="match status" value="2"/>
</dbReference>
<evidence type="ECO:0000256" key="1">
    <source>
        <dbReference type="ARBA" id="ARBA00004141"/>
    </source>
</evidence>
<dbReference type="InterPro" id="IPR000620">
    <property type="entry name" value="EamA_dom"/>
</dbReference>
<dbReference type="PANTHER" id="PTHR32322:SF9">
    <property type="entry name" value="AMINO-ACID METABOLITE EFFLUX PUMP-RELATED"/>
    <property type="match status" value="1"/>
</dbReference>
<feature type="transmembrane region" description="Helical" evidence="5">
    <location>
        <begin position="90"/>
        <end position="112"/>
    </location>
</feature>
<evidence type="ECO:0000256" key="3">
    <source>
        <dbReference type="ARBA" id="ARBA00022989"/>
    </source>
</evidence>
<comment type="caution">
    <text evidence="7">The sequence shown here is derived from an EMBL/GenBank/DDBJ whole genome shotgun (WGS) entry which is preliminary data.</text>
</comment>
<feature type="transmembrane region" description="Helical" evidence="5">
    <location>
        <begin position="201"/>
        <end position="224"/>
    </location>
</feature>
<comment type="subcellular location">
    <subcellularLocation>
        <location evidence="1">Membrane</location>
        <topology evidence="1">Multi-pass membrane protein</topology>
    </subcellularLocation>
</comment>
<dbReference type="RefSeq" id="WP_316779467.1">
    <property type="nucleotide sequence ID" value="NZ_JASMWN010000016.1"/>
</dbReference>
<dbReference type="InterPro" id="IPR037185">
    <property type="entry name" value="EmrE-like"/>
</dbReference>
<proteinExistence type="predicted"/>
<feature type="transmembrane region" description="Helical" evidence="5">
    <location>
        <begin position="173"/>
        <end position="195"/>
    </location>
</feature>
<gene>
    <name evidence="7" type="ORF">QO231_17775</name>
</gene>
<keyword evidence="8" id="KW-1185">Reference proteome</keyword>
<dbReference type="PANTHER" id="PTHR32322">
    <property type="entry name" value="INNER MEMBRANE TRANSPORTER"/>
    <property type="match status" value="1"/>
</dbReference>
<evidence type="ECO:0000313" key="8">
    <source>
        <dbReference type="Proteomes" id="UP001255416"/>
    </source>
</evidence>
<evidence type="ECO:0000256" key="2">
    <source>
        <dbReference type="ARBA" id="ARBA00022692"/>
    </source>
</evidence>
<keyword evidence="4 5" id="KW-0472">Membrane</keyword>
<accession>A0ABU3VHP4</accession>
<feature type="transmembrane region" description="Helical" evidence="5">
    <location>
        <begin position="34"/>
        <end position="53"/>
    </location>
</feature>
<feature type="transmembrane region" description="Helical" evidence="5">
    <location>
        <begin position="65"/>
        <end position="84"/>
    </location>
</feature>
<feature type="transmembrane region" description="Helical" evidence="5">
    <location>
        <begin position="257"/>
        <end position="275"/>
    </location>
</feature>
<reference evidence="8" key="1">
    <citation type="submission" date="2023-05" db="EMBL/GenBank/DDBJ databases">
        <title>Sedimentitalea sp. nov. JM2-8.</title>
        <authorList>
            <person name="Huang J."/>
        </authorList>
    </citation>
    <scope>NUCLEOTIDE SEQUENCE [LARGE SCALE GENOMIC DNA]</scope>
    <source>
        <strain evidence="8">KHS03</strain>
    </source>
</reference>
<sequence length="288" mass="29745">MRLFLLTTLTMIAFAANSILNRLAVDSGAIDPASFAIVRVLSGAVVLVALVLLRGRRVPLRRPRRLIGAGSLTLYMIGFSWGYLTLEAGLGALFLFGVVQLSIFAMATIGGAPPLQRQLAGAAIAFAGLAWVLWPEGPVEVDYKGLTLMLLAGIGWAVYTMEGRGETDALAGTAANFCVALPLVAVAALAMPVATMMTGQGLGLAVISGAVTSGMGYALWYSLVPKYAPSLVAIIQLAVPVIALVAGILLLGEQASVRLVLGTAVILGGIALAVGRKRASGRKRATST</sequence>
<feature type="transmembrane region" description="Helical" evidence="5">
    <location>
        <begin position="119"/>
        <end position="137"/>
    </location>
</feature>
<name>A0ABU3VHP4_9RHOB</name>
<dbReference type="InterPro" id="IPR050638">
    <property type="entry name" value="AA-Vitamin_Transporters"/>
</dbReference>
<protein>
    <submittedName>
        <fullName evidence="7">DMT family transporter</fullName>
    </submittedName>
</protein>
<dbReference type="EMBL" id="JASMWN010000016">
    <property type="protein sequence ID" value="MDU9005685.1"/>
    <property type="molecule type" value="Genomic_DNA"/>
</dbReference>
<dbReference type="Pfam" id="PF00892">
    <property type="entry name" value="EamA"/>
    <property type="match status" value="1"/>
</dbReference>
<evidence type="ECO:0000256" key="5">
    <source>
        <dbReference type="SAM" id="Phobius"/>
    </source>
</evidence>
<keyword evidence="2 5" id="KW-0812">Transmembrane</keyword>
<organism evidence="7 8">
    <name type="scientific">Sedimentitalea todarodis</name>
    <dbReference type="NCBI Taxonomy" id="1631240"/>
    <lineage>
        <taxon>Bacteria</taxon>
        <taxon>Pseudomonadati</taxon>
        <taxon>Pseudomonadota</taxon>
        <taxon>Alphaproteobacteria</taxon>
        <taxon>Rhodobacterales</taxon>
        <taxon>Paracoccaceae</taxon>
        <taxon>Sedimentitalea</taxon>
    </lineage>
</organism>
<evidence type="ECO:0000256" key="4">
    <source>
        <dbReference type="ARBA" id="ARBA00023136"/>
    </source>
</evidence>
<feature type="domain" description="EamA" evidence="6">
    <location>
        <begin position="144"/>
        <end position="274"/>
    </location>
</feature>
<dbReference type="Proteomes" id="UP001255416">
    <property type="component" value="Unassembled WGS sequence"/>
</dbReference>
<keyword evidence="3 5" id="KW-1133">Transmembrane helix</keyword>